<keyword evidence="2" id="KW-1185">Reference proteome</keyword>
<evidence type="ECO:0000313" key="2">
    <source>
        <dbReference type="Proteomes" id="UP000054248"/>
    </source>
</evidence>
<sequence>MELEEKTPFVLSVFLSSGLDTFRLLTVSRPTVVWDFVERTVRILRQLACPKCH</sequence>
<evidence type="ECO:0000313" key="1">
    <source>
        <dbReference type="EMBL" id="KIO21138.1"/>
    </source>
</evidence>
<reference evidence="2" key="2">
    <citation type="submission" date="2015-01" db="EMBL/GenBank/DDBJ databases">
        <title>Evolutionary Origins and Diversification of the Mycorrhizal Mutualists.</title>
        <authorList>
            <consortium name="DOE Joint Genome Institute"/>
            <consortium name="Mycorrhizal Genomics Consortium"/>
            <person name="Kohler A."/>
            <person name="Kuo A."/>
            <person name="Nagy L.G."/>
            <person name="Floudas D."/>
            <person name="Copeland A."/>
            <person name="Barry K.W."/>
            <person name="Cichocki N."/>
            <person name="Veneault-Fourrey C."/>
            <person name="LaButti K."/>
            <person name="Lindquist E.A."/>
            <person name="Lipzen A."/>
            <person name="Lundell T."/>
            <person name="Morin E."/>
            <person name="Murat C."/>
            <person name="Riley R."/>
            <person name="Ohm R."/>
            <person name="Sun H."/>
            <person name="Tunlid A."/>
            <person name="Henrissat B."/>
            <person name="Grigoriev I.V."/>
            <person name="Hibbett D.S."/>
            <person name="Martin F."/>
        </authorList>
    </citation>
    <scope>NUCLEOTIDE SEQUENCE [LARGE SCALE GENOMIC DNA]</scope>
    <source>
        <strain evidence="2">MUT 4182</strain>
    </source>
</reference>
<accession>A0A0C3KI26</accession>
<reference evidence="1 2" key="1">
    <citation type="submission" date="2014-04" db="EMBL/GenBank/DDBJ databases">
        <authorList>
            <consortium name="DOE Joint Genome Institute"/>
            <person name="Kuo A."/>
            <person name="Girlanda M."/>
            <person name="Perotto S."/>
            <person name="Kohler A."/>
            <person name="Nagy L.G."/>
            <person name="Floudas D."/>
            <person name="Copeland A."/>
            <person name="Barry K.W."/>
            <person name="Cichocki N."/>
            <person name="Veneault-Fourrey C."/>
            <person name="LaButti K."/>
            <person name="Lindquist E.A."/>
            <person name="Lipzen A."/>
            <person name="Lundell T."/>
            <person name="Morin E."/>
            <person name="Murat C."/>
            <person name="Sun H."/>
            <person name="Tunlid A."/>
            <person name="Henrissat B."/>
            <person name="Grigoriev I.V."/>
            <person name="Hibbett D.S."/>
            <person name="Martin F."/>
            <person name="Nordberg H.P."/>
            <person name="Cantor M.N."/>
            <person name="Hua S.X."/>
        </authorList>
    </citation>
    <scope>NUCLEOTIDE SEQUENCE [LARGE SCALE GENOMIC DNA]</scope>
    <source>
        <strain evidence="1 2">MUT 4182</strain>
    </source>
</reference>
<proteinExistence type="predicted"/>
<name>A0A0C3KI26_9AGAM</name>
<gene>
    <name evidence="1" type="ORF">M407DRAFT_130474</name>
</gene>
<organism evidence="1 2">
    <name type="scientific">Tulasnella calospora MUT 4182</name>
    <dbReference type="NCBI Taxonomy" id="1051891"/>
    <lineage>
        <taxon>Eukaryota</taxon>
        <taxon>Fungi</taxon>
        <taxon>Dikarya</taxon>
        <taxon>Basidiomycota</taxon>
        <taxon>Agaricomycotina</taxon>
        <taxon>Agaricomycetes</taxon>
        <taxon>Cantharellales</taxon>
        <taxon>Tulasnellaceae</taxon>
        <taxon>Tulasnella</taxon>
    </lineage>
</organism>
<dbReference type="EMBL" id="KN823148">
    <property type="protein sequence ID" value="KIO21138.1"/>
    <property type="molecule type" value="Genomic_DNA"/>
</dbReference>
<dbReference type="HOGENOM" id="CLU_3070411_0_0_1"/>
<protein>
    <submittedName>
        <fullName evidence="1">Uncharacterized protein</fullName>
    </submittedName>
</protein>
<dbReference type="Proteomes" id="UP000054248">
    <property type="component" value="Unassembled WGS sequence"/>
</dbReference>
<dbReference type="AlphaFoldDB" id="A0A0C3KI26"/>